<comment type="caution">
    <text evidence="1">The sequence shown here is derived from an EMBL/GenBank/DDBJ whole genome shotgun (WGS) entry which is preliminary data.</text>
</comment>
<reference evidence="2" key="1">
    <citation type="journal article" date="2023" name="G3 (Bethesda)">
        <title>Genome assembly and association tests identify interacting loci associated with vigor, precocity, and sex in interspecific pistachio rootstocks.</title>
        <authorList>
            <person name="Palmer W."/>
            <person name="Jacygrad E."/>
            <person name="Sagayaradj S."/>
            <person name="Cavanaugh K."/>
            <person name="Han R."/>
            <person name="Bertier L."/>
            <person name="Beede B."/>
            <person name="Kafkas S."/>
            <person name="Golino D."/>
            <person name="Preece J."/>
            <person name="Michelmore R."/>
        </authorList>
    </citation>
    <scope>NUCLEOTIDE SEQUENCE [LARGE SCALE GENOMIC DNA]</scope>
</reference>
<dbReference type="EMBL" id="CM047906">
    <property type="protein sequence ID" value="KAJ0087500.1"/>
    <property type="molecule type" value="Genomic_DNA"/>
</dbReference>
<name>A0ACC1ALC3_9ROSI</name>
<proteinExistence type="predicted"/>
<protein>
    <submittedName>
        <fullName evidence="1">Uncharacterized protein</fullName>
    </submittedName>
</protein>
<accession>A0ACC1ALC3</accession>
<keyword evidence="2" id="KW-1185">Reference proteome</keyword>
<organism evidence="1 2">
    <name type="scientific">Pistacia atlantica</name>
    <dbReference type="NCBI Taxonomy" id="434234"/>
    <lineage>
        <taxon>Eukaryota</taxon>
        <taxon>Viridiplantae</taxon>
        <taxon>Streptophyta</taxon>
        <taxon>Embryophyta</taxon>
        <taxon>Tracheophyta</taxon>
        <taxon>Spermatophyta</taxon>
        <taxon>Magnoliopsida</taxon>
        <taxon>eudicotyledons</taxon>
        <taxon>Gunneridae</taxon>
        <taxon>Pentapetalae</taxon>
        <taxon>rosids</taxon>
        <taxon>malvids</taxon>
        <taxon>Sapindales</taxon>
        <taxon>Anacardiaceae</taxon>
        <taxon>Pistacia</taxon>
    </lineage>
</organism>
<evidence type="ECO:0000313" key="2">
    <source>
        <dbReference type="Proteomes" id="UP001164250"/>
    </source>
</evidence>
<evidence type="ECO:0000313" key="1">
    <source>
        <dbReference type="EMBL" id="KAJ0087500.1"/>
    </source>
</evidence>
<dbReference type="Proteomes" id="UP001164250">
    <property type="component" value="Chromosome 10"/>
</dbReference>
<gene>
    <name evidence="1" type="ORF">Patl1_07053</name>
</gene>
<sequence length="34" mass="3949">MGFYVPNKNIRKGEGVLLQKLFNTKIITKNNKLK</sequence>